<evidence type="ECO:0000256" key="5">
    <source>
        <dbReference type="SAM" id="SignalP"/>
    </source>
</evidence>
<feature type="signal peptide" evidence="5">
    <location>
        <begin position="1"/>
        <end position="19"/>
    </location>
</feature>
<keyword evidence="4" id="KW-0798">TonB box</keyword>
<protein>
    <submittedName>
        <fullName evidence="8">TonB-dependent receptor</fullName>
    </submittedName>
</protein>
<dbReference type="RefSeq" id="WP_377977428.1">
    <property type="nucleotide sequence ID" value="NZ_JBBKYA010000007.1"/>
</dbReference>
<dbReference type="EMBL" id="JBBKYA010000007">
    <property type="protein sequence ID" value="MFD3276992.1"/>
    <property type="molecule type" value="Genomic_DNA"/>
</dbReference>
<evidence type="ECO:0000256" key="4">
    <source>
        <dbReference type="RuleBase" id="RU003357"/>
    </source>
</evidence>
<dbReference type="PANTHER" id="PTHR40980:SF5">
    <property type="entry name" value="TONB-DEPENDENT RECEPTOR"/>
    <property type="match status" value="1"/>
</dbReference>
<evidence type="ECO:0000256" key="1">
    <source>
        <dbReference type="ARBA" id="ARBA00004442"/>
    </source>
</evidence>
<accession>A0ABW6D9N9</accession>
<feature type="domain" description="TonB-dependent receptor-like beta-barrel" evidence="6">
    <location>
        <begin position="418"/>
        <end position="881"/>
    </location>
</feature>
<dbReference type="SUPFAM" id="SSF49464">
    <property type="entry name" value="Carboxypeptidase regulatory domain-like"/>
    <property type="match status" value="1"/>
</dbReference>
<evidence type="ECO:0000256" key="3">
    <source>
        <dbReference type="ARBA" id="ARBA00023237"/>
    </source>
</evidence>
<dbReference type="PANTHER" id="PTHR40980">
    <property type="entry name" value="PLUG DOMAIN-CONTAINING PROTEIN"/>
    <property type="match status" value="1"/>
</dbReference>
<comment type="subcellular location">
    <subcellularLocation>
        <location evidence="1 4">Cell outer membrane</location>
    </subcellularLocation>
</comment>
<evidence type="ECO:0000259" key="6">
    <source>
        <dbReference type="Pfam" id="PF00593"/>
    </source>
</evidence>
<comment type="similarity">
    <text evidence="4">Belongs to the TonB-dependent receptor family.</text>
</comment>
<proteinExistence type="inferred from homology"/>
<evidence type="ECO:0000259" key="7">
    <source>
        <dbReference type="Pfam" id="PF07715"/>
    </source>
</evidence>
<evidence type="ECO:0000313" key="8">
    <source>
        <dbReference type="EMBL" id="MFD3276992.1"/>
    </source>
</evidence>
<dbReference type="Pfam" id="PF07715">
    <property type="entry name" value="Plug"/>
    <property type="match status" value="1"/>
</dbReference>
<feature type="chain" id="PRO_5046559216" evidence="5">
    <location>
        <begin position="20"/>
        <end position="932"/>
    </location>
</feature>
<evidence type="ECO:0000256" key="2">
    <source>
        <dbReference type="ARBA" id="ARBA00023136"/>
    </source>
</evidence>
<reference evidence="8 9" key="1">
    <citation type="submission" date="2024-03" db="EMBL/GenBank/DDBJ databases">
        <title>Aquirufa genome sequencing.</title>
        <authorList>
            <person name="Pitt A."/>
            <person name="Hahn M.W."/>
        </authorList>
    </citation>
    <scope>NUCLEOTIDE SEQUENCE [LARGE SCALE GENOMIC DNA]</scope>
    <source>
        <strain evidence="8 9">PLAD-142S6K</strain>
    </source>
</reference>
<dbReference type="InterPro" id="IPR037066">
    <property type="entry name" value="Plug_dom_sf"/>
</dbReference>
<dbReference type="Pfam" id="PF00593">
    <property type="entry name" value="TonB_dep_Rec_b-barrel"/>
    <property type="match status" value="1"/>
</dbReference>
<gene>
    <name evidence="8" type="ORF">SKC38_12200</name>
</gene>
<feature type="domain" description="TonB-dependent receptor plug" evidence="7">
    <location>
        <begin position="135"/>
        <end position="229"/>
    </location>
</feature>
<dbReference type="Gene3D" id="2.40.170.20">
    <property type="entry name" value="TonB-dependent receptor, beta-barrel domain"/>
    <property type="match status" value="1"/>
</dbReference>
<dbReference type="InterPro" id="IPR012910">
    <property type="entry name" value="Plug_dom"/>
</dbReference>
<dbReference type="Gene3D" id="2.60.40.1120">
    <property type="entry name" value="Carboxypeptidase-like, regulatory domain"/>
    <property type="match status" value="1"/>
</dbReference>
<evidence type="ECO:0000313" key="9">
    <source>
        <dbReference type="Proteomes" id="UP001598114"/>
    </source>
</evidence>
<dbReference type="Pfam" id="PF13715">
    <property type="entry name" value="CarbopepD_reg_2"/>
    <property type="match status" value="1"/>
</dbReference>
<dbReference type="InterPro" id="IPR036942">
    <property type="entry name" value="Beta-barrel_TonB_sf"/>
</dbReference>
<organism evidence="8 9">
    <name type="scientific">Aquirufa echingensis</name>
    <dbReference type="NCBI Taxonomy" id="3096516"/>
    <lineage>
        <taxon>Bacteria</taxon>
        <taxon>Pseudomonadati</taxon>
        <taxon>Bacteroidota</taxon>
        <taxon>Cytophagia</taxon>
        <taxon>Cytophagales</taxon>
        <taxon>Flectobacillaceae</taxon>
        <taxon>Aquirufa</taxon>
    </lineage>
</organism>
<keyword evidence="8" id="KW-0675">Receptor</keyword>
<sequence>MKSIYVFILLLVSTVAAFAQEGGTIRGTIKDSKSKEDIIGATILVQGINKGAATDINGFFSFGKLPAGSYSLKVSFVGYESKIYEGVKVESNQVTELNLSLAEESATLAEVKVVAQKLTNTEVSVISEIKAAQLVVSGISAAQITKTLDRTAAEVVKRVPGVTIFGERFINIRGLNERYNTVQLNNAFAPSMETDVRSFSFDIIPAGQIDRILVFKSPSAEIPGEFAGGVVKIFTKSIPENNFITLDISSAYREGTTGSAFFGTKNANLAWTGFDQGYFDLPKSFPLNRTALINAGSAGLDAIGASLKNNWVPVESTAMPDLRASLSGGVKFDLGSVKIGNVTAVNYSNTRSIFNMERNDWGYSNIQSTGEADEIFNYLDKQYTNALRFGVSHNWSARFASGSVIEFKNLFNQLANTQYIQRTGFDNGSNWDIRSFDQVFRGIYTGQLTGRHEFQAGSLKTDWMVGYNSAYRNQPDYKRFRYNVDGSSSFLFIPNGAAQTFLLGRTYINMDESSVTAAFNLDKKYALADGKELDFKAGAFYEDKSRDFGARNIGYVKSTPSFQTSLPIDQLFSPQNFNSKTGIKIDEQTNPNDSYNAANNLLAAYVSANYALGKKFNAIVGVRAEQNSQKLNSADLVGKPINYNNTRLDILPSLNLTYNFSEKSLLRLAYGKTLNRPEFRELAPFSFYDFVNNRTVSGNPTLQNADIQNFDFRYEFYPTPTELISVAAFYKDFTNPIEVVFASGANPILNFSNAKSAYSTGIEAELRKNLSPEKPNSILGKTSLVFNGTYIFSRVKLDDAVANDQSDNRPLQGQSPYIVNAGLNYNDTQKGLQVNFNYNVIGKRIFAVGNNFGSPYPDWFEMPRNVIDFSFSKQLTKAIMLKGGVTDILNQGNTILQDGNQDQVFDRNQDQIIQNYAPGRVASLGLIISPFN</sequence>
<name>A0ABW6D9N9_9BACT</name>
<keyword evidence="2 4" id="KW-0472">Membrane</keyword>
<dbReference type="InterPro" id="IPR008969">
    <property type="entry name" value="CarboxyPept-like_regulatory"/>
</dbReference>
<dbReference type="InterPro" id="IPR000531">
    <property type="entry name" value="Beta-barrel_TonB"/>
</dbReference>
<comment type="caution">
    <text evidence="8">The sequence shown here is derived from an EMBL/GenBank/DDBJ whole genome shotgun (WGS) entry which is preliminary data.</text>
</comment>
<keyword evidence="9" id="KW-1185">Reference proteome</keyword>
<dbReference type="Proteomes" id="UP001598114">
    <property type="component" value="Unassembled WGS sequence"/>
</dbReference>
<keyword evidence="5" id="KW-0732">Signal</keyword>
<keyword evidence="3" id="KW-0998">Cell outer membrane</keyword>
<dbReference type="Gene3D" id="2.170.130.10">
    <property type="entry name" value="TonB-dependent receptor, plug domain"/>
    <property type="match status" value="1"/>
</dbReference>
<dbReference type="SUPFAM" id="SSF56935">
    <property type="entry name" value="Porins"/>
    <property type="match status" value="1"/>
</dbReference>